<dbReference type="InterPro" id="IPR027461">
    <property type="entry name" value="Carboxypeptidase_A_C_sf"/>
</dbReference>
<dbReference type="Gene3D" id="3.50.30.60">
    <property type="entry name" value="LD-carboxypeptidase A C-terminal domain-like"/>
    <property type="match status" value="1"/>
</dbReference>
<dbReference type="InterPro" id="IPR003507">
    <property type="entry name" value="S66_fam"/>
</dbReference>
<organism evidence="9 10">
    <name type="scientific">Candidatus Electronema aureum</name>
    <dbReference type="NCBI Taxonomy" id="2005002"/>
    <lineage>
        <taxon>Bacteria</taxon>
        <taxon>Pseudomonadati</taxon>
        <taxon>Thermodesulfobacteriota</taxon>
        <taxon>Desulfobulbia</taxon>
        <taxon>Desulfobulbales</taxon>
        <taxon>Desulfobulbaceae</taxon>
        <taxon>Candidatus Electronema</taxon>
    </lineage>
</organism>
<keyword evidence="2 9" id="KW-0121">Carboxypeptidase</keyword>
<feature type="active site" description="Charge relay system" evidence="6">
    <location>
        <position position="207"/>
    </location>
</feature>
<gene>
    <name evidence="9" type="ORF">CDV28_11311</name>
</gene>
<accession>A0A521G1T6</accession>
<dbReference type="Pfam" id="PF17676">
    <property type="entry name" value="Peptidase_S66C"/>
    <property type="match status" value="1"/>
</dbReference>
<evidence type="ECO:0000256" key="3">
    <source>
        <dbReference type="ARBA" id="ARBA00022670"/>
    </source>
</evidence>
<dbReference type="SUPFAM" id="SSF141986">
    <property type="entry name" value="LD-carboxypeptidase A C-terminal domain-like"/>
    <property type="match status" value="1"/>
</dbReference>
<dbReference type="InterPro" id="IPR040921">
    <property type="entry name" value="Peptidase_S66C"/>
</dbReference>
<feature type="active site" description="Charge relay system" evidence="6">
    <location>
        <position position="280"/>
    </location>
</feature>
<dbReference type="PIRSF" id="PIRSF028757">
    <property type="entry name" value="LD-carboxypeptidase"/>
    <property type="match status" value="1"/>
</dbReference>
<comment type="similarity">
    <text evidence="1">Belongs to the peptidase S66 family.</text>
</comment>
<dbReference type="Pfam" id="PF02016">
    <property type="entry name" value="Peptidase_S66"/>
    <property type="match status" value="1"/>
</dbReference>
<dbReference type="PANTHER" id="PTHR30237">
    <property type="entry name" value="MURAMOYLTETRAPEPTIDE CARBOXYPEPTIDASE"/>
    <property type="match status" value="1"/>
</dbReference>
<dbReference type="EMBL" id="NQJD01000013">
    <property type="protein sequence ID" value="TAA74983.1"/>
    <property type="molecule type" value="Genomic_DNA"/>
</dbReference>
<dbReference type="InterPro" id="IPR027478">
    <property type="entry name" value="LdcA_N"/>
</dbReference>
<dbReference type="GO" id="GO:0008236">
    <property type="term" value="F:serine-type peptidase activity"/>
    <property type="evidence" value="ECO:0007669"/>
    <property type="project" value="UniProtKB-KW"/>
</dbReference>
<evidence type="ECO:0000313" key="10">
    <source>
        <dbReference type="Proteomes" id="UP000316238"/>
    </source>
</evidence>
<evidence type="ECO:0000256" key="1">
    <source>
        <dbReference type="ARBA" id="ARBA00010233"/>
    </source>
</evidence>
<feature type="domain" description="LD-carboxypeptidase N-terminal" evidence="7">
    <location>
        <begin position="16"/>
        <end position="133"/>
    </location>
</feature>
<sequence length="312" mass="34595">MRQPILPPSLQPGDTVGIIHPAGPVRNEEGFAQGLQVLRDLGLRIRCQPPNGSGTDYLAADDRHRLTELHRLWADEEVKALIAARGGYGCLRIISKLDWNFLRAHPKWLIGFSDLTVLLNSITAHCGLVTLHGPMISTLATTDRLSFERFREVIAGEFRPCVRPAGIEILRGGFSQGRLVGGNLTTLCHLMGTPWQPQTAGKILFLEDTAEPLYKLDRMLTHLACGGLLDKITGLILGLFDPGHDDRLEIIRLNEQVWQRVLELTAAAKYPVWAGFPIGHQRENYTLPIGMEAVMNSFTGTLEFLPQTCARP</sequence>
<name>A0A521G1T6_9BACT</name>
<dbReference type="GO" id="GO:0006508">
    <property type="term" value="P:proteolysis"/>
    <property type="evidence" value="ECO:0007669"/>
    <property type="project" value="UniProtKB-KW"/>
</dbReference>
<evidence type="ECO:0000256" key="2">
    <source>
        <dbReference type="ARBA" id="ARBA00022645"/>
    </source>
</evidence>
<comment type="caution">
    <text evidence="9">The sequence shown here is derived from an EMBL/GenBank/DDBJ whole genome shotgun (WGS) entry which is preliminary data.</text>
</comment>
<protein>
    <submittedName>
        <fullName evidence="9">Muramoyltetrapeptide carboxypeptidase</fullName>
        <ecNumber evidence="9">3.4.17.13</ecNumber>
    </submittedName>
</protein>
<proteinExistence type="inferred from homology"/>
<evidence type="ECO:0000256" key="4">
    <source>
        <dbReference type="ARBA" id="ARBA00022801"/>
    </source>
</evidence>
<dbReference type="GO" id="GO:0106415">
    <property type="term" value="F:muramoyltetrapeptide carboxypeptidase activity"/>
    <property type="evidence" value="ECO:0007669"/>
    <property type="project" value="UniProtKB-EC"/>
</dbReference>
<dbReference type="InterPro" id="IPR029062">
    <property type="entry name" value="Class_I_gatase-like"/>
</dbReference>
<evidence type="ECO:0000256" key="6">
    <source>
        <dbReference type="PIRSR" id="PIRSR028757-1"/>
    </source>
</evidence>
<dbReference type="PANTHER" id="PTHR30237:SF2">
    <property type="entry name" value="MUREIN TETRAPEPTIDE CARBOXYPEPTIDASE"/>
    <property type="match status" value="1"/>
</dbReference>
<keyword evidence="5" id="KW-0720">Serine protease</keyword>
<dbReference type="Proteomes" id="UP000316238">
    <property type="component" value="Unassembled WGS sequence"/>
</dbReference>
<evidence type="ECO:0000259" key="8">
    <source>
        <dbReference type="Pfam" id="PF17676"/>
    </source>
</evidence>
<dbReference type="SUPFAM" id="SSF52317">
    <property type="entry name" value="Class I glutamine amidotransferase-like"/>
    <property type="match status" value="1"/>
</dbReference>
<dbReference type="EC" id="3.4.17.13" evidence="9"/>
<dbReference type="AlphaFoldDB" id="A0A521G1T6"/>
<keyword evidence="10" id="KW-1185">Reference proteome</keyword>
<feature type="active site" description="Nucleophile" evidence="6">
    <location>
        <position position="113"/>
    </location>
</feature>
<evidence type="ECO:0000259" key="7">
    <source>
        <dbReference type="Pfam" id="PF02016"/>
    </source>
</evidence>
<dbReference type="InterPro" id="IPR040449">
    <property type="entry name" value="Peptidase_S66_N"/>
</dbReference>
<evidence type="ECO:0000313" key="9">
    <source>
        <dbReference type="EMBL" id="TAA74983.1"/>
    </source>
</evidence>
<dbReference type="CDD" id="cd07025">
    <property type="entry name" value="Peptidase_S66"/>
    <property type="match status" value="1"/>
</dbReference>
<reference evidence="9" key="1">
    <citation type="submission" date="2017-07" db="EMBL/GenBank/DDBJ databases">
        <title>The cable genome - Insights into the physiology and evolution of filamentous bacteria capable of sulfide oxidation via long distance electron transfer.</title>
        <authorList>
            <person name="Thorup C."/>
            <person name="Bjerg J.T."/>
            <person name="Schreiber L."/>
            <person name="Nielsen L.P."/>
            <person name="Kjeldsen K.U."/>
            <person name="Boesen T."/>
            <person name="Boggild A."/>
            <person name="Meysman F."/>
            <person name="Geelhoed J."/>
            <person name="Schramm A."/>
        </authorList>
    </citation>
    <scope>NUCLEOTIDE SEQUENCE [LARGE SCALE GENOMIC DNA]</scope>
    <source>
        <strain evidence="9">GS</strain>
    </source>
</reference>
<evidence type="ECO:0000256" key="5">
    <source>
        <dbReference type="ARBA" id="ARBA00022825"/>
    </source>
</evidence>
<keyword evidence="4 9" id="KW-0378">Hydrolase</keyword>
<feature type="domain" description="LD-carboxypeptidase C-terminal" evidence="8">
    <location>
        <begin position="176"/>
        <end position="293"/>
    </location>
</feature>
<dbReference type="Gene3D" id="3.40.50.10740">
    <property type="entry name" value="Class I glutamine amidotransferase-like"/>
    <property type="match status" value="1"/>
</dbReference>
<keyword evidence="3" id="KW-0645">Protease</keyword>